<name>A0A6I1MMA4_9CLOT</name>
<protein>
    <submittedName>
        <fullName evidence="1">Glycosyltransferase</fullName>
    </submittedName>
</protein>
<dbReference type="AlphaFoldDB" id="A0A6I1MMA4"/>
<evidence type="ECO:0000313" key="1">
    <source>
        <dbReference type="EMBL" id="MPQ43247.1"/>
    </source>
</evidence>
<dbReference type="EMBL" id="WHJC01000051">
    <property type="protein sequence ID" value="MPQ43247.1"/>
    <property type="molecule type" value="Genomic_DNA"/>
</dbReference>
<proteinExistence type="predicted"/>
<dbReference type="RefSeq" id="WP_327444239.1">
    <property type="nucleotide sequence ID" value="NZ_WHJC01000051.1"/>
</dbReference>
<reference evidence="1 2" key="1">
    <citation type="submission" date="2019-10" db="EMBL/GenBank/DDBJ databases">
        <title>The Genome Sequence of Clostridium tarantellae Isolated from Fish Brain.</title>
        <authorList>
            <person name="Bano L."/>
            <person name="Kiel M."/>
            <person name="Sales G."/>
            <person name="Doxey A.C."/>
            <person name="Mansfield M.J."/>
            <person name="Schiavone M."/>
            <person name="Rossetto O."/>
            <person name="Pirazzini M."/>
            <person name="Dobrindt U."/>
            <person name="Montecucco C."/>
        </authorList>
    </citation>
    <scope>NUCLEOTIDE SEQUENCE [LARGE SCALE GENOMIC DNA]</scope>
    <source>
        <strain evidence="1 2">DSM 3997</strain>
    </source>
</reference>
<accession>A0A6I1MMA4</accession>
<sequence>MGIKSKLSKCKQIIHEYGLWYLIKKIGRFIKYKLKQLVNKSAFVYGKNYKKYTKQIKEILKDEKYDAIVVFDSRVGWNIPLFQRSQHMANELTDKGFLYFYRTSEQFDPHIKGIEKLKDRLFLINMSDYALQNALFDVLKEHNGSKFLSLYSTDVYLDEVYIQKNYINGGFNIIYEYIDELSDEISGHLPDFVYDRHENIIKDCNNFIVASADKLIEEVEEIRGKENVSMITNGVQYKDWQFENREVPEKLKDIIAKGNPIIGYFGALAKWFDYDLVRFIAENRTDYEIVLIGFLYDDSFKNSGIENLKNVHYLGVIDYKELPKHAKYFTISTIPFLLNDITESTSPVKLFEYMAMGTPIVTTDLRECRKYKSVLIGKNYNDFVEKLDEALSIERKSEYYEWLEREALENTWSKKAEILYKLVKKNM</sequence>
<comment type="caution">
    <text evidence="1">The sequence shown here is derived from an EMBL/GenBank/DDBJ whole genome shotgun (WGS) entry which is preliminary data.</text>
</comment>
<dbReference type="Gene3D" id="3.40.50.2000">
    <property type="entry name" value="Glycogen Phosphorylase B"/>
    <property type="match status" value="1"/>
</dbReference>
<organism evidence="1 2">
    <name type="scientific">Clostridium tarantellae</name>
    <dbReference type="NCBI Taxonomy" id="39493"/>
    <lineage>
        <taxon>Bacteria</taxon>
        <taxon>Bacillati</taxon>
        <taxon>Bacillota</taxon>
        <taxon>Clostridia</taxon>
        <taxon>Eubacteriales</taxon>
        <taxon>Clostridiaceae</taxon>
        <taxon>Clostridium</taxon>
    </lineage>
</organism>
<keyword evidence="1" id="KW-0808">Transferase</keyword>
<dbReference type="Pfam" id="PF13692">
    <property type="entry name" value="Glyco_trans_1_4"/>
    <property type="match status" value="1"/>
</dbReference>
<gene>
    <name evidence="1" type="ORF">GBZ86_05650</name>
</gene>
<dbReference type="GO" id="GO:0016740">
    <property type="term" value="F:transferase activity"/>
    <property type="evidence" value="ECO:0007669"/>
    <property type="project" value="UniProtKB-KW"/>
</dbReference>
<dbReference type="SUPFAM" id="SSF53756">
    <property type="entry name" value="UDP-Glycosyltransferase/glycogen phosphorylase"/>
    <property type="match status" value="1"/>
</dbReference>
<dbReference type="Proteomes" id="UP000430345">
    <property type="component" value="Unassembled WGS sequence"/>
</dbReference>
<keyword evidence="2" id="KW-1185">Reference proteome</keyword>
<evidence type="ECO:0000313" key="2">
    <source>
        <dbReference type="Proteomes" id="UP000430345"/>
    </source>
</evidence>